<dbReference type="OrthoDB" id="489312at2"/>
<keyword evidence="2" id="KW-1185">Reference proteome</keyword>
<gene>
    <name evidence="1" type="ORF">SAMN05660895_0038</name>
</gene>
<organism evidence="1 2">
    <name type="scientific">Thermoflavifilum thermophilum</name>
    <dbReference type="NCBI Taxonomy" id="1393122"/>
    <lineage>
        <taxon>Bacteria</taxon>
        <taxon>Pseudomonadati</taxon>
        <taxon>Bacteroidota</taxon>
        <taxon>Chitinophagia</taxon>
        <taxon>Chitinophagales</taxon>
        <taxon>Chitinophagaceae</taxon>
        <taxon>Thermoflavifilum</taxon>
    </lineage>
</organism>
<protein>
    <submittedName>
        <fullName evidence="1">Uncharacterized protein</fullName>
    </submittedName>
</protein>
<dbReference type="Proteomes" id="UP000199537">
    <property type="component" value="Unassembled WGS sequence"/>
</dbReference>
<dbReference type="RefSeq" id="WP_143103907.1">
    <property type="nucleotide sequence ID" value="NZ_FPCJ01000001.1"/>
</dbReference>
<sequence length="107" mass="12328">MASLFNFLKTFAIRKRKMRILARGEVSGHAHVLVKGKFISRKGKSYVRSTRRRPAVIRHLHEQAYVLTGQEIATGEHGDIVLLPGKYEVVQQLEYDPVTGINRWVWD</sequence>
<proteinExistence type="predicted"/>
<dbReference type="EMBL" id="FPCJ01000001">
    <property type="protein sequence ID" value="SFV27110.1"/>
    <property type="molecule type" value="Genomic_DNA"/>
</dbReference>
<name>A0A1I7MXK6_9BACT</name>
<evidence type="ECO:0000313" key="1">
    <source>
        <dbReference type="EMBL" id="SFV27110.1"/>
    </source>
</evidence>
<evidence type="ECO:0000313" key="2">
    <source>
        <dbReference type="Proteomes" id="UP000199537"/>
    </source>
</evidence>
<accession>A0A1I7MXK6</accession>
<dbReference type="STRING" id="1393122.SAMN05660895_0038"/>
<dbReference type="AlphaFoldDB" id="A0A1I7MXK6"/>
<reference evidence="2" key="1">
    <citation type="submission" date="2016-10" db="EMBL/GenBank/DDBJ databases">
        <authorList>
            <person name="Varghese N."/>
            <person name="Submissions S."/>
        </authorList>
    </citation>
    <scope>NUCLEOTIDE SEQUENCE [LARGE SCALE GENOMIC DNA]</scope>
    <source>
        <strain evidence="2">DSM 14807</strain>
    </source>
</reference>